<evidence type="ECO:0000259" key="2">
    <source>
        <dbReference type="Pfam" id="PF09922"/>
    </source>
</evidence>
<dbReference type="RefSeq" id="WP_133444548.1">
    <property type="nucleotide sequence ID" value="NZ_SCWB01000020.1"/>
</dbReference>
<dbReference type="PIRSF" id="PIRSF031509">
    <property type="entry name" value="Cell_wall_LiaF/YvqF"/>
    <property type="match status" value="1"/>
</dbReference>
<dbReference type="InterPro" id="IPR024425">
    <property type="entry name" value="LiaF-like_C"/>
</dbReference>
<keyword evidence="1" id="KW-0472">Membrane</keyword>
<proteinExistence type="predicted"/>
<reference evidence="3 4" key="1">
    <citation type="submission" date="2019-01" db="EMBL/GenBank/DDBJ databases">
        <title>Draft genome sequences of the type strains of six Macrococcus species.</title>
        <authorList>
            <person name="Mazhar S."/>
            <person name="Altermann E."/>
            <person name="Hill C."/>
            <person name="Mcauliffe O."/>
        </authorList>
    </citation>
    <scope>NUCLEOTIDE SEQUENCE [LARGE SCALE GENOMIC DNA]</scope>
    <source>
        <strain evidence="3 4">CCM4815</strain>
    </source>
</reference>
<comment type="caution">
    <text evidence="3">The sequence shown here is derived from an EMBL/GenBank/DDBJ whole genome shotgun (WGS) entry which is preliminary data.</text>
</comment>
<gene>
    <name evidence="3" type="ORF">ERX29_10095</name>
</gene>
<keyword evidence="4" id="KW-1185">Reference proteome</keyword>
<dbReference type="Proteomes" id="UP000294802">
    <property type="component" value="Unassembled WGS sequence"/>
</dbReference>
<dbReference type="GO" id="GO:0016020">
    <property type="term" value="C:membrane"/>
    <property type="evidence" value="ECO:0007669"/>
    <property type="project" value="InterPro"/>
</dbReference>
<dbReference type="InterPro" id="IPR016975">
    <property type="entry name" value="Cell_wall_LiaF"/>
</dbReference>
<dbReference type="NCBIfam" id="NF040535">
    <property type="entry name" value="LiaF_C_term"/>
    <property type="match status" value="1"/>
</dbReference>
<dbReference type="EMBL" id="SCWB01000020">
    <property type="protein sequence ID" value="TDM05311.1"/>
    <property type="molecule type" value="Genomic_DNA"/>
</dbReference>
<dbReference type="AlphaFoldDB" id="A0A4R6BSB9"/>
<keyword evidence="1" id="KW-0812">Transmembrane</keyword>
<feature type="transmembrane region" description="Helical" evidence="1">
    <location>
        <begin position="32"/>
        <end position="49"/>
    </location>
</feature>
<evidence type="ECO:0000313" key="4">
    <source>
        <dbReference type="Proteomes" id="UP000294802"/>
    </source>
</evidence>
<sequence>MKQLVSTEILISFLILLLLSNLYYIFFVKTGMLLVLVLGALLIYISQYFRKKLRGLVLFWSGLSLVLFGMLSNPYTLILLFSFLVILAVRYLITRRKPVHVIVTADQDVHVYSQKWFNTQETPKEVYRFDDIHLQHAVGDVTIDLTNAANLQQENLIVVNHLVGKTTIIVPHHYQTKTDYSALYGQLKVNHEFTRRAKNERLTYLSEDYHNGILIKIIVSSIVGDLEVVHR</sequence>
<dbReference type="InterPro" id="IPR047793">
    <property type="entry name" value="LiaF_C"/>
</dbReference>
<dbReference type="Pfam" id="PF09922">
    <property type="entry name" value="LiaF-like_C"/>
    <property type="match status" value="1"/>
</dbReference>
<accession>A0A4R6BSB9</accession>
<protein>
    <submittedName>
        <fullName evidence="3">Transporter</fullName>
    </submittedName>
</protein>
<dbReference type="OrthoDB" id="2351415at2"/>
<feature type="domain" description="Cell wall-active antibiotics response LiaF-like C-terminal" evidence="2">
    <location>
        <begin position="116"/>
        <end position="228"/>
    </location>
</feature>
<name>A0A4R6BSB9_9STAP</name>
<evidence type="ECO:0000313" key="3">
    <source>
        <dbReference type="EMBL" id="TDM05311.1"/>
    </source>
</evidence>
<feature type="transmembrane region" description="Helical" evidence="1">
    <location>
        <begin position="7"/>
        <end position="26"/>
    </location>
</feature>
<organism evidence="3 4">
    <name type="scientific">Macrococcus lamae</name>
    <dbReference type="NCBI Taxonomy" id="198484"/>
    <lineage>
        <taxon>Bacteria</taxon>
        <taxon>Bacillati</taxon>
        <taxon>Bacillota</taxon>
        <taxon>Bacilli</taxon>
        <taxon>Bacillales</taxon>
        <taxon>Staphylococcaceae</taxon>
        <taxon>Macrococcus</taxon>
    </lineage>
</organism>
<keyword evidence="1" id="KW-1133">Transmembrane helix</keyword>
<evidence type="ECO:0000256" key="1">
    <source>
        <dbReference type="SAM" id="Phobius"/>
    </source>
</evidence>